<dbReference type="RefSeq" id="WP_280700528.1">
    <property type="nucleotide sequence ID" value="NZ_JANQDL010000041.1"/>
</dbReference>
<evidence type="ECO:0000313" key="2">
    <source>
        <dbReference type="Proteomes" id="UP001159370"/>
    </source>
</evidence>
<sequence length="299" mass="34206">MFFKKIKNKLGLLNLIYLDVKKAQSTLTKLQESIGRLQLRQLEYLGNTEINQNEFQVFSQWGEDGIIQMLLRHIKIANKIFIEFGVENYTESNTRFLLVNNNWAGLVIDGSHEHISYIKQDSIYWRHNLKAVQAFIDRDNINKIIAENGIQGEIGILSIDIDGNDYWVWEAIDVVNPAIVIIEYNSRFGKDKAVTIPYNPSFIRSQAHYSMLYAGASLKALYNLGKAKGYSFVGCNSVGNNAFFVRQDLKSSNIRELTLEEGYVASQFRESRDEKGNLSYLSWDEGNQILSSLPLVDLE</sequence>
<reference evidence="1 2" key="1">
    <citation type="journal article" date="2023" name="J. Phycol.">
        <title>Chrysosporum ovalisporum is synonymous with the true-branching cyanobacterium Umezakia natans (Nostocales/Aphanizomenonaceae).</title>
        <authorList>
            <person name="McGregor G.B."/>
            <person name="Sendall B.C."/>
            <person name="Niiyama Y."/>
            <person name="Tuji A."/>
            <person name="Willis A."/>
        </authorList>
    </citation>
    <scope>NUCLEOTIDE SEQUENCE [LARGE SCALE GENOMIC DNA]</scope>
    <source>
        <strain evidence="1 2">FSS-62</strain>
    </source>
</reference>
<dbReference type="EMBL" id="JANQDL010000041">
    <property type="protein sequence ID" value="MDH6063303.1"/>
    <property type="molecule type" value="Genomic_DNA"/>
</dbReference>
<comment type="caution">
    <text evidence="1">The sequence shown here is derived from an EMBL/GenBank/DDBJ whole genome shotgun (WGS) entry which is preliminary data.</text>
</comment>
<proteinExistence type="predicted"/>
<evidence type="ECO:0000313" key="1">
    <source>
        <dbReference type="EMBL" id="MDH6063303.1"/>
    </source>
</evidence>
<dbReference type="AlphaFoldDB" id="A0AA43GYM9"/>
<gene>
    <name evidence="1" type="ORF">NWP23_05825</name>
</gene>
<name>A0AA43GYM9_9CYAN</name>
<dbReference type="Proteomes" id="UP001159370">
    <property type="component" value="Unassembled WGS sequence"/>
</dbReference>
<protein>
    <submittedName>
        <fullName evidence="1">Uncharacterized protein</fullName>
    </submittedName>
</protein>
<organism evidence="1 2">
    <name type="scientific">Umezakia ovalisporum FSS-62</name>
    <dbReference type="NCBI Taxonomy" id="2971776"/>
    <lineage>
        <taxon>Bacteria</taxon>
        <taxon>Bacillati</taxon>
        <taxon>Cyanobacteriota</taxon>
        <taxon>Cyanophyceae</taxon>
        <taxon>Nostocales</taxon>
        <taxon>Nodulariaceae</taxon>
        <taxon>Umezakia</taxon>
    </lineage>
</organism>
<accession>A0AA43GYM9</accession>